<feature type="region of interest" description="Disordered" evidence="1">
    <location>
        <begin position="188"/>
        <end position="222"/>
    </location>
</feature>
<feature type="region of interest" description="Disordered" evidence="1">
    <location>
        <begin position="413"/>
        <end position="511"/>
    </location>
</feature>
<feature type="region of interest" description="Disordered" evidence="1">
    <location>
        <begin position="732"/>
        <end position="754"/>
    </location>
</feature>
<feature type="region of interest" description="Disordered" evidence="1">
    <location>
        <begin position="137"/>
        <end position="163"/>
    </location>
</feature>
<dbReference type="HOGENOM" id="CLU_322417_0_0_1"/>
<gene>
    <name evidence="2" type="ORF">SCLCIDRAFT_31108</name>
</gene>
<feature type="compositionally biased region" description="Low complexity" evidence="1">
    <location>
        <begin position="451"/>
        <end position="463"/>
    </location>
</feature>
<feature type="region of interest" description="Disordered" evidence="1">
    <location>
        <begin position="785"/>
        <end position="856"/>
    </location>
</feature>
<feature type="compositionally biased region" description="Low complexity" evidence="1">
    <location>
        <begin position="188"/>
        <end position="209"/>
    </location>
</feature>
<evidence type="ECO:0000313" key="3">
    <source>
        <dbReference type="Proteomes" id="UP000053989"/>
    </source>
</evidence>
<feature type="compositionally biased region" description="Polar residues" evidence="1">
    <location>
        <begin position="489"/>
        <end position="506"/>
    </location>
</feature>
<reference evidence="3" key="2">
    <citation type="submission" date="2015-01" db="EMBL/GenBank/DDBJ databases">
        <title>Evolutionary Origins and Diversification of the Mycorrhizal Mutualists.</title>
        <authorList>
            <consortium name="DOE Joint Genome Institute"/>
            <consortium name="Mycorrhizal Genomics Consortium"/>
            <person name="Kohler A."/>
            <person name="Kuo A."/>
            <person name="Nagy L.G."/>
            <person name="Floudas D."/>
            <person name="Copeland A."/>
            <person name="Barry K.W."/>
            <person name="Cichocki N."/>
            <person name="Veneault-Fourrey C."/>
            <person name="LaButti K."/>
            <person name="Lindquist E.A."/>
            <person name="Lipzen A."/>
            <person name="Lundell T."/>
            <person name="Morin E."/>
            <person name="Murat C."/>
            <person name="Riley R."/>
            <person name="Ohm R."/>
            <person name="Sun H."/>
            <person name="Tunlid A."/>
            <person name="Henrissat B."/>
            <person name="Grigoriev I.V."/>
            <person name="Hibbett D.S."/>
            <person name="Martin F."/>
        </authorList>
    </citation>
    <scope>NUCLEOTIDE SEQUENCE [LARGE SCALE GENOMIC DNA]</scope>
    <source>
        <strain evidence="3">Foug A</strain>
    </source>
</reference>
<reference evidence="2 3" key="1">
    <citation type="submission" date="2014-04" db="EMBL/GenBank/DDBJ databases">
        <authorList>
            <consortium name="DOE Joint Genome Institute"/>
            <person name="Kuo A."/>
            <person name="Kohler A."/>
            <person name="Nagy L.G."/>
            <person name="Floudas D."/>
            <person name="Copeland A."/>
            <person name="Barry K.W."/>
            <person name="Cichocki N."/>
            <person name="Veneault-Fourrey C."/>
            <person name="LaButti K."/>
            <person name="Lindquist E.A."/>
            <person name="Lipzen A."/>
            <person name="Lundell T."/>
            <person name="Morin E."/>
            <person name="Murat C."/>
            <person name="Sun H."/>
            <person name="Tunlid A."/>
            <person name="Henrissat B."/>
            <person name="Grigoriev I.V."/>
            <person name="Hibbett D.S."/>
            <person name="Martin F."/>
            <person name="Nordberg H.P."/>
            <person name="Cantor M.N."/>
            <person name="Hua S.X."/>
        </authorList>
    </citation>
    <scope>NUCLEOTIDE SEQUENCE [LARGE SCALE GENOMIC DNA]</scope>
    <source>
        <strain evidence="2 3">Foug A</strain>
    </source>
</reference>
<protein>
    <submittedName>
        <fullName evidence="2">Uncharacterized protein</fullName>
    </submittedName>
</protein>
<evidence type="ECO:0000256" key="1">
    <source>
        <dbReference type="SAM" id="MobiDB-lite"/>
    </source>
</evidence>
<accession>A0A0C2YXT9</accession>
<dbReference type="EMBL" id="KN822155">
    <property type="protein sequence ID" value="KIM54418.1"/>
    <property type="molecule type" value="Genomic_DNA"/>
</dbReference>
<dbReference type="Proteomes" id="UP000053989">
    <property type="component" value="Unassembled WGS sequence"/>
</dbReference>
<sequence>MGKPPPPQKHQCDPALPCTILLSEVGRRFHSFPKGALITRFVPPAIPVSVQCYLKSHPLTWSWTVKAGPNASKSFSVPTVPTTCSKDSPGAVQWLVSTFHAFKAILTPMAFDKKTRQVLPAYVKLFQNNMLIHLVQQSHSQTGPPPPTKSKAPPGPPLPPSAPRAEIATLRSELAALRAEFEEFKSSYESSSSKGSSPPSIASAPHAASTVVPAHPPSPSTVSTMSIVQERTAHPQHTWIQPILDHPHCLAFLHHVDSSMVPSHSHAMPDNVYQTIVVMYPKGSPRQLGFNSNGDLCIAGSGPASRKGKGEMEPTGKTSEEVKVPKLAENGRNWKIYRAKRIEAAAMDITDPLGVLAGWQPDNGSYNWECLDAILKWTFYTTVPITILCPIQKLDTVHEIFNYLAKRFCDNNPIMDPRTKKSEPSANKVDGAGTAAEDISTDSEKQKESPTSESAAAETLASANRDNNEDLSTKALTRGTQDVNDRNVGRTQDPCTSLGASAQGTSAKHAETTPVVLKSALPHEMQTELQNSLPLTLRPPIEGEPSGCKQEAAESVVTAGHANGMVETAEPTEIADIDGMALLGRELVERARGIGEGNKTEREAQSQLQELKLLCGEKVQRSGIANRDLPSALGLPLVGEWLVCASGETSDSNAVESEACEGDVSECMSVDEADGDPSQAAEHGDALNELTELLTTTVELYVDDGDTSPLMRIGGMNWCAGSAKGPGCRMDGSDCQTGMSSSQADAPRAQMDAPSTLNKAETDVMDHGDGVGTYLSVGDSKCDVRETDGVGSHTDMPTGQTDTPRVETDTNIAANATENVRLPRKKDKPPNLPVEASRGHPDEPDSCGNHTDASSACTDSHCIGNKMETAANGTGNPADRWRKVSAEEIDVYVPSSAN</sequence>
<dbReference type="OrthoDB" id="2631959at2759"/>
<dbReference type="AlphaFoldDB" id="A0A0C2YXT9"/>
<evidence type="ECO:0000313" key="2">
    <source>
        <dbReference type="EMBL" id="KIM54418.1"/>
    </source>
</evidence>
<feature type="compositionally biased region" description="Polar residues" evidence="1">
    <location>
        <begin position="795"/>
        <end position="818"/>
    </location>
</feature>
<proteinExistence type="predicted"/>
<name>A0A0C2YXT9_9AGAM</name>
<feature type="compositionally biased region" description="Pro residues" evidence="1">
    <location>
        <begin position="143"/>
        <end position="162"/>
    </location>
</feature>
<feature type="compositionally biased region" description="Polar residues" evidence="1">
    <location>
        <begin position="734"/>
        <end position="744"/>
    </location>
</feature>
<keyword evidence="3" id="KW-1185">Reference proteome</keyword>
<dbReference type="InParanoid" id="A0A0C2YXT9"/>
<organism evidence="2 3">
    <name type="scientific">Scleroderma citrinum Foug A</name>
    <dbReference type="NCBI Taxonomy" id="1036808"/>
    <lineage>
        <taxon>Eukaryota</taxon>
        <taxon>Fungi</taxon>
        <taxon>Dikarya</taxon>
        <taxon>Basidiomycota</taxon>
        <taxon>Agaricomycotina</taxon>
        <taxon>Agaricomycetes</taxon>
        <taxon>Agaricomycetidae</taxon>
        <taxon>Boletales</taxon>
        <taxon>Sclerodermatineae</taxon>
        <taxon>Sclerodermataceae</taxon>
        <taxon>Scleroderma</taxon>
    </lineage>
</organism>